<evidence type="ECO:0000313" key="4">
    <source>
        <dbReference type="Proteomes" id="UP001457282"/>
    </source>
</evidence>
<sequence>MKLVWVPRPVFLMLLLAAVLVLTSLFQSISKQRNLQFSSNPLFVFSLFNIIIFAIIVGDHRPSTEDIGGILPFQCDEDASDDREDGDSEKHCDMDGYVYGSEEVDDQDDESEADEGDYDSDGYHEDDDDNGSNDEIGWGDTDESDDNLETRVEDFIDRVYKGWREERLRDSLCNPLQFFGYINPL</sequence>
<feature type="compositionally biased region" description="Acidic residues" evidence="1">
    <location>
        <begin position="102"/>
        <end position="132"/>
    </location>
</feature>
<protein>
    <submittedName>
        <fullName evidence="3">Uncharacterized protein</fullName>
    </submittedName>
</protein>
<evidence type="ECO:0000313" key="3">
    <source>
        <dbReference type="EMBL" id="KAK9927431.1"/>
    </source>
</evidence>
<reference evidence="3 4" key="1">
    <citation type="journal article" date="2023" name="G3 (Bethesda)">
        <title>A chromosome-length genome assembly and annotation of blackberry (Rubus argutus, cv. 'Hillquist').</title>
        <authorList>
            <person name="Bruna T."/>
            <person name="Aryal R."/>
            <person name="Dudchenko O."/>
            <person name="Sargent D.J."/>
            <person name="Mead D."/>
            <person name="Buti M."/>
            <person name="Cavallini A."/>
            <person name="Hytonen T."/>
            <person name="Andres J."/>
            <person name="Pham M."/>
            <person name="Weisz D."/>
            <person name="Mascagni F."/>
            <person name="Usai G."/>
            <person name="Natali L."/>
            <person name="Bassil N."/>
            <person name="Fernandez G.E."/>
            <person name="Lomsadze A."/>
            <person name="Armour M."/>
            <person name="Olukolu B."/>
            <person name="Poorten T."/>
            <person name="Britton C."/>
            <person name="Davik J."/>
            <person name="Ashrafi H."/>
            <person name="Aiden E.L."/>
            <person name="Borodovsky M."/>
            <person name="Worthington M."/>
        </authorList>
    </citation>
    <scope>NUCLEOTIDE SEQUENCE [LARGE SCALE GENOMIC DNA]</scope>
    <source>
        <strain evidence="3">PI 553951</strain>
    </source>
</reference>
<keyword evidence="4" id="KW-1185">Reference proteome</keyword>
<dbReference type="PANTHER" id="PTHR36595">
    <property type="entry name" value="TRANSMEMBRANE PROTEIN"/>
    <property type="match status" value="1"/>
</dbReference>
<feature type="transmembrane region" description="Helical" evidence="2">
    <location>
        <begin position="37"/>
        <end position="57"/>
    </location>
</feature>
<comment type="caution">
    <text evidence="3">The sequence shown here is derived from an EMBL/GenBank/DDBJ whole genome shotgun (WGS) entry which is preliminary data.</text>
</comment>
<proteinExistence type="predicted"/>
<dbReference type="EMBL" id="JBEDUW010000005">
    <property type="protein sequence ID" value="KAK9927431.1"/>
    <property type="molecule type" value="Genomic_DNA"/>
</dbReference>
<accession>A0AAW1WUS3</accession>
<dbReference type="Proteomes" id="UP001457282">
    <property type="component" value="Unassembled WGS sequence"/>
</dbReference>
<dbReference type="AlphaFoldDB" id="A0AAW1WUS3"/>
<organism evidence="3 4">
    <name type="scientific">Rubus argutus</name>
    <name type="common">Southern blackberry</name>
    <dbReference type="NCBI Taxonomy" id="59490"/>
    <lineage>
        <taxon>Eukaryota</taxon>
        <taxon>Viridiplantae</taxon>
        <taxon>Streptophyta</taxon>
        <taxon>Embryophyta</taxon>
        <taxon>Tracheophyta</taxon>
        <taxon>Spermatophyta</taxon>
        <taxon>Magnoliopsida</taxon>
        <taxon>eudicotyledons</taxon>
        <taxon>Gunneridae</taxon>
        <taxon>Pentapetalae</taxon>
        <taxon>rosids</taxon>
        <taxon>fabids</taxon>
        <taxon>Rosales</taxon>
        <taxon>Rosaceae</taxon>
        <taxon>Rosoideae</taxon>
        <taxon>Rosoideae incertae sedis</taxon>
        <taxon>Rubus</taxon>
    </lineage>
</organism>
<keyword evidence="2" id="KW-1133">Transmembrane helix</keyword>
<evidence type="ECO:0000256" key="1">
    <source>
        <dbReference type="SAM" id="MobiDB-lite"/>
    </source>
</evidence>
<name>A0AAW1WUS3_RUBAR</name>
<feature type="compositionally biased region" description="Acidic residues" evidence="1">
    <location>
        <begin position="75"/>
        <end position="87"/>
    </location>
</feature>
<keyword evidence="2" id="KW-0472">Membrane</keyword>
<feature type="region of interest" description="Disordered" evidence="1">
    <location>
        <begin position="68"/>
        <end position="149"/>
    </location>
</feature>
<keyword evidence="2" id="KW-0812">Transmembrane</keyword>
<dbReference type="PANTHER" id="PTHR36595:SF3">
    <property type="entry name" value="TRANSMEMBRANE PROTEIN"/>
    <property type="match status" value="1"/>
</dbReference>
<gene>
    <name evidence="3" type="ORF">M0R45_024614</name>
</gene>
<evidence type="ECO:0000256" key="2">
    <source>
        <dbReference type="SAM" id="Phobius"/>
    </source>
</evidence>